<dbReference type="Pfam" id="PF09721">
    <property type="entry name" value="Exosortase_EpsH"/>
    <property type="match status" value="1"/>
</dbReference>
<dbReference type="GO" id="GO:0006508">
    <property type="term" value="P:proteolysis"/>
    <property type="evidence" value="ECO:0007669"/>
    <property type="project" value="UniProtKB-KW"/>
</dbReference>
<feature type="transmembrane region" description="Helical" evidence="8">
    <location>
        <begin position="284"/>
        <end position="303"/>
    </location>
</feature>
<keyword evidence="6 8" id="KW-1133">Transmembrane helix</keyword>
<dbReference type="AlphaFoldDB" id="A0A842I159"/>
<evidence type="ECO:0000256" key="4">
    <source>
        <dbReference type="ARBA" id="ARBA00022692"/>
    </source>
</evidence>
<dbReference type="NCBIfam" id="TIGR04178">
    <property type="entry name" value="exo_archaeo"/>
    <property type="match status" value="1"/>
</dbReference>
<keyword evidence="11" id="KW-1185">Reference proteome</keyword>
<dbReference type="InterPro" id="IPR013426">
    <property type="entry name" value="EpsH-like"/>
</dbReference>
<keyword evidence="7 8" id="KW-0472">Membrane</keyword>
<evidence type="ECO:0000256" key="1">
    <source>
        <dbReference type="ARBA" id="ARBA00004651"/>
    </source>
</evidence>
<evidence type="ECO:0000313" key="11">
    <source>
        <dbReference type="Proteomes" id="UP000564378"/>
    </source>
</evidence>
<dbReference type="Pfam" id="PF11984">
    <property type="entry name" value="DUF3485"/>
    <property type="match status" value="1"/>
</dbReference>
<evidence type="ECO:0000256" key="6">
    <source>
        <dbReference type="ARBA" id="ARBA00022989"/>
    </source>
</evidence>
<evidence type="ECO:0000259" key="9">
    <source>
        <dbReference type="Pfam" id="PF11984"/>
    </source>
</evidence>
<evidence type="ECO:0000256" key="8">
    <source>
        <dbReference type="SAM" id="Phobius"/>
    </source>
</evidence>
<keyword evidence="5 10" id="KW-0378">Hydrolase</keyword>
<evidence type="ECO:0000256" key="2">
    <source>
        <dbReference type="ARBA" id="ARBA00022475"/>
    </source>
</evidence>
<dbReference type="EC" id="3.4.22.-" evidence="10"/>
<keyword evidence="2" id="KW-1003">Cell membrane</keyword>
<feature type="transmembrane region" description="Helical" evidence="8">
    <location>
        <begin position="96"/>
        <end position="120"/>
    </location>
</feature>
<keyword evidence="4 8" id="KW-0812">Transmembrane</keyword>
<protein>
    <submittedName>
        <fullName evidence="10">Exosortase A</fullName>
        <ecNumber evidence="10">3.4.22.-</ecNumber>
    </submittedName>
</protein>
<dbReference type="NCBIfam" id="TIGR02602">
    <property type="entry name" value="8TM_EpsH"/>
    <property type="match status" value="1"/>
</dbReference>
<feature type="domain" description="Methanolan biosynthesis EpsI" evidence="9">
    <location>
        <begin position="289"/>
        <end position="470"/>
    </location>
</feature>
<feature type="transmembrane region" description="Helical" evidence="8">
    <location>
        <begin position="52"/>
        <end position="76"/>
    </location>
</feature>
<dbReference type="EMBL" id="JACJVJ010000002">
    <property type="protein sequence ID" value="MBC2777920.1"/>
    <property type="molecule type" value="Genomic_DNA"/>
</dbReference>
<evidence type="ECO:0000313" key="10">
    <source>
        <dbReference type="EMBL" id="MBC2777920.1"/>
    </source>
</evidence>
<dbReference type="NCBIfam" id="TIGR03109">
    <property type="entry name" value="exosort_XrtA"/>
    <property type="match status" value="1"/>
</dbReference>
<dbReference type="Proteomes" id="UP000564378">
    <property type="component" value="Unassembled WGS sequence"/>
</dbReference>
<dbReference type="NCBIfam" id="TIGR02914">
    <property type="entry name" value="EpsI_fam"/>
    <property type="match status" value="1"/>
</dbReference>
<feature type="transmembrane region" description="Helical" evidence="8">
    <location>
        <begin position="237"/>
        <end position="258"/>
    </location>
</feature>
<evidence type="ECO:0000256" key="3">
    <source>
        <dbReference type="ARBA" id="ARBA00022670"/>
    </source>
</evidence>
<sequence>MLGGFSLFLLLLFHADAIAMATIWWTSSTFSHCLVVPPILGWLVWQRRRELALLVPASSFWGLGIVGAGGLAWLLGDAASVSFGRQLGLVLMLQGGVVAFLGLSVARGLLFPLAYAFFLVPFGEQFVPALQGVTAELSMLLLGLSGVPAHIEGVFITTPAGYFEVAEACSGIKFLIAMIALGTLAANLCFRSWTRRIAFLAACVIVPIIANGIRAFGTIYIAEGAGIAFAESVDHVVYGWFFFALVIALVLALGWRFFDRSPEDRAFDPAAAQRWYRGKAQNRWVAAALAVALVVLPPLWMSATAAAGRAEIPALALPVIAGWQRSDTAMQYPWQARYAGADRIAAGRLSNTDGATVDLAVGFYADQRDGREVIGFGQGGLPPESDWSWVSDSRAVPSGRAYRITAPGPVVREVAQYAIVGGAITGSDSRAKLATMRVRLLGGDRRAVGIVISAEGDGARAAIDAFLADAGGIEQLVDRTPGLAD</sequence>
<dbReference type="InterPro" id="IPR019127">
    <property type="entry name" value="Exosortase"/>
</dbReference>
<feature type="transmembrane region" description="Helical" evidence="8">
    <location>
        <begin position="197"/>
        <end position="217"/>
    </location>
</feature>
<dbReference type="GO" id="GO:0005886">
    <property type="term" value="C:plasma membrane"/>
    <property type="evidence" value="ECO:0007669"/>
    <property type="project" value="UniProtKB-SubCell"/>
</dbReference>
<comment type="subcellular location">
    <subcellularLocation>
        <location evidence="1">Cell membrane</location>
        <topology evidence="1">Multi-pass membrane protein</topology>
    </subcellularLocation>
</comment>
<comment type="caution">
    <text evidence="10">The sequence shown here is derived from an EMBL/GenBank/DDBJ whole genome shotgun (WGS) entry which is preliminary data.</text>
</comment>
<accession>A0A842I159</accession>
<gene>
    <name evidence="10" type="primary">xrtA</name>
    <name evidence="10" type="ORF">H6P80_09825</name>
</gene>
<dbReference type="GO" id="GO:0008233">
    <property type="term" value="F:peptidase activity"/>
    <property type="evidence" value="ECO:0007669"/>
    <property type="project" value="UniProtKB-KW"/>
</dbReference>
<feature type="transmembrane region" description="Helical" evidence="8">
    <location>
        <begin position="171"/>
        <end position="190"/>
    </location>
</feature>
<keyword evidence="3" id="KW-0645">Protease</keyword>
<reference evidence="10 11" key="1">
    <citation type="submission" date="2020-08" db="EMBL/GenBank/DDBJ databases">
        <title>Draft genome sequence of Parasphingopyxis sp. GrpM-11.</title>
        <authorList>
            <person name="Oh J."/>
            <person name="Roh D.-H."/>
        </authorList>
    </citation>
    <scope>NUCLEOTIDE SEQUENCE [LARGE SCALE GENOMIC DNA]</scope>
    <source>
        <strain evidence="10 11">GrpM-11</strain>
    </source>
</reference>
<dbReference type="InterPro" id="IPR017540">
    <property type="entry name" value="Exosortase-1"/>
</dbReference>
<dbReference type="InterPro" id="IPR026392">
    <property type="entry name" value="Exo/Archaeosortase_dom"/>
</dbReference>
<name>A0A842I159_9SPHN</name>
<feature type="transmembrane region" description="Helical" evidence="8">
    <location>
        <begin position="27"/>
        <end position="45"/>
    </location>
</feature>
<evidence type="ECO:0000256" key="7">
    <source>
        <dbReference type="ARBA" id="ARBA00023136"/>
    </source>
</evidence>
<proteinExistence type="predicted"/>
<organism evidence="10 11">
    <name type="scientific">Parasphingopyxis marina</name>
    <dbReference type="NCBI Taxonomy" id="2761622"/>
    <lineage>
        <taxon>Bacteria</taxon>
        <taxon>Pseudomonadati</taxon>
        <taxon>Pseudomonadota</taxon>
        <taxon>Alphaproteobacteria</taxon>
        <taxon>Sphingomonadales</taxon>
        <taxon>Sphingomonadaceae</taxon>
        <taxon>Parasphingopyxis</taxon>
    </lineage>
</organism>
<evidence type="ECO:0000256" key="5">
    <source>
        <dbReference type="ARBA" id="ARBA00022801"/>
    </source>
</evidence>
<dbReference type="InterPro" id="IPR014263">
    <property type="entry name" value="Methanolan_biosynth_EpsI"/>
</dbReference>